<evidence type="ECO:0000313" key="8">
    <source>
        <dbReference type="EMBL" id="ADE56187.1"/>
    </source>
</evidence>
<evidence type="ECO:0000256" key="6">
    <source>
        <dbReference type="SAM" id="Phobius"/>
    </source>
</evidence>
<dbReference type="NCBIfam" id="NF037997">
    <property type="entry name" value="Na_Pi_symport"/>
    <property type="match status" value="1"/>
</dbReference>
<feature type="domain" description="PhoU" evidence="7">
    <location>
        <begin position="444"/>
        <end position="526"/>
    </location>
</feature>
<dbReference type="AlphaFoldDB" id="D5ECA5"/>
<keyword evidence="4 6" id="KW-1133">Transmembrane helix</keyword>
<dbReference type="InterPro" id="IPR003841">
    <property type="entry name" value="Na/Pi_transpt"/>
</dbReference>
<dbReference type="PANTHER" id="PTHR10010">
    <property type="entry name" value="SOLUTE CARRIER FAMILY 34 SODIUM PHOSPHATE , MEMBER 2-RELATED"/>
    <property type="match status" value="1"/>
</dbReference>
<dbReference type="eggNOG" id="COG1283">
    <property type="taxonomic scope" value="Bacteria"/>
</dbReference>
<organism evidence="8 9">
    <name type="scientific">Aminobacterium colombiense (strain DSM 12261 / ALA-1)</name>
    <dbReference type="NCBI Taxonomy" id="572547"/>
    <lineage>
        <taxon>Bacteria</taxon>
        <taxon>Thermotogati</taxon>
        <taxon>Synergistota</taxon>
        <taxon>Synergistia</taxon>
        <taxon>Synergistales</taxon>
        <taxon>Aminobacteriaceae</taxon>
        <taxon>Aminobacterium</taxon>
    </lineage>
</organism>
<comment type="subcellular location">
    <subcellularLocation>
        <location evidence="1">Cell membrane</location>
        <topology evidence="1">Multi-pass membrane protein</topology>
    </subcellularLocation>
</comment>
<feature type="transmembrane region" description="Helical" evidence="6">
    <location>
        <begin position="6"/>
        <end position="24"/>
    </location>
</feature>
<dbReference type="Proteomes" id="UP000002366">
    <property type="component" value="Chromosome"/>
</dbReference>
<dbReference type="Pfam" id="PF01895">
    <property type="entry name" value="PhoU"/>
    <property type="match status" value="2"/>
</dbReference>
<keyword evidence="9" id="KW-1185">Reference proteome</keyword>
<dbReference type="InterPro" id="IPR004633">
    <property type="entry name" value="NaPi_cotrn-rel/YqeW-like"/>
</dbReference>
<feature type="transmembrane region" description="Helical" evidence="6">
    <location>
        <begin position="84"/>
        <end position="102"/>
    </location>
</feature>
<evidence type="ECO:0000256" key="4">
    <source>
        <dbReference type="ARBA" id="ARBA00022989"/>
    </source>
</evidence>
<feature type="transmembrane region" description="Helical" evidence="6">
    <location>
        <begin position="238"/>
        <end position="259"/>
    </location>
</feature>
<name>D5ECA5_AMICL</name>
<evidence type="ECO:0000313" key="9">
    <source>
        <dbReference type="Proteomes" id="UP000002366"/>
    </source>
</evidence>
<keyword evidence="5 6" id="KW-0472">Membrane</keyword>
<feature type="transmembrane region" description="Helical" evidence="6">
    <location>
        <begin position="207"/>
        <end position="226"/>
    </location>
</feature>
<dbReference type="GO" id="GO:0005436">
    <property type="term" value="F:sodium:phosphate symporter activity"/>
    <property type="evidence" value="ECO:0007669"/>
    <property type="project" value="InterPro"/>
</dbReference>
<keyword evidence="3 6" id="KW-0812">Transmembrane</keyword>
<feature type="domain" description="PhoU" evidence="7">
    <location>
        <begin position="338"/>
        <end position="423"/>
    </location>
</feature>
<feature type="transmembrane region" description="Helical" evidence="6">
    <location>
        <begin position="279"/>
        <end position="300"/>
    </location>
</feature>
<evidence type="ECO:0000256" key="1">
    <source>
        <dbReference type="ARBA" id="ARBA00004651"/>
    </source>
</evidence>
<sequence>MPLSNALQVLGGVGLFLFGIKLMSDALQDLAGDRMRQLVGSLTSTPVRGVLIGTLVTVLIQSSSGTTIMTVSFVHAGLMTLKQAVGVIMGANIGTTVIAQVIAFKIKNFALPVIGIGMLFAVFGKSKRQKYIGNGLVGFGLLFLGMQTMEGAMDFLQGRKDLFMMFSRSPLLGVLVGTLVTMVVQASSATIGLTIAMASQGLLSLDAAVPILLGDNIGTTITAVIASLGSNRSAKQAAAAHVMFNVIGVVIFMTILPIFKTVISMTSSDIARQLANAHTLFNVTNTLIFLPFTSVFVKLIQAIVPGKSSAINVGPQFLDPKLVTASPAAAIDAIKKEISHMGAIALSMLQDVKNAFVNDDPKMIDQVNESEKILNELTHAIAKYSAEIWQESISSELSVVLSAYVNGISDIERVGDHCQNLIELYDYKVEHRLTFSPVAMQEFQDMFNTVFRSVTLSLESVAEEDVSKAHEVIDVLEVEVDRKEKTLRKSHIRRLNRGECNPSAGVIFIDILSNLERIGDHAHNLSFIALDIAKTHR</sequence>
<dbReference type="GO" id="GO:0044341">
    <property type="term" value="P:sodium-dependent phosphate transport"/>
    <property type="evidence" value="ECO:0007669"/>
    <property type="project" value="InterPro"/>
</dbReference>
<feature type="transmembrane region" description="Helical" evidence="6">
    <location>
        <begin position="45"/>
        <end position="64"/>
    </location>
</feature>
<evidence type="ECO:0000259" key="7">
    <source>
        <dbReference type="Pfam" id="PF01895"/>
    </source>
</evidence>
<dbReference type="KEGG" id="aco:Amico_0038"/>
<dbReference type="EMBL" id="CP001997">
    <property type="protein sequence ID" value="ADE56187.1"/>
    <property type="molecule type" value="Genomic_DNA"/>
</dbReference>
<proteinExistence type="predicted"/>
<evidence type="ECO:0000256" key="2">
    <source>
        <dbReference type="ARBA" id="ARBA00022475"/>
    </source>
</evidence>
<dbReference type="OrthoDB" id="9763003at2"/>
<dbReference type="PANTHER" id="PTHR10010:SF46">
    <property type="entry name" value="SODIUM-DEPENDENT PHOSPHATE TRANSPORT PROTEIN 2B"/>
    <property type="match status" value="1"/>
</dbReference>
<dbReference type="InterPro" id="IPR026022">
    <property type="entry name" value="PhoU_dom"/>
</dbReference>
<evidence type="ECO:0000256" key="5">
    <source>
        <dbReference type="ARBA" id="ARBA00023136"/>
    </source>
</evidence>
<protein>
    <submittedName>
        <fullName evidence="8">Na/Pi-cotransporter II-related protein</fullName>
    </submittedName>
</protein>
<dbReference type="Gene3D" id="1.20.58.220">
    <property type="entry name" value="Phosphate transport system protein phou homolog 2, domain 2"/>
    <property type="match status" value="1"/>
</dbReference>
<dbReference type="InterPro" id="IPR038078">
    <property type="entry name" value="PhoU-like_sf"/>
</dbReference>
<dbReference type="Pfam" id="PF02690">
    <property type="entry name" value="Na_Pi_cotrans"/>
    <property type="match status" value="2"/>
</dbReference>
<feature type="transmembrane region" description="Helical" evidence="6">
    <location>
        <begin position="131"/>
        <end position="149"/>
    </location>
</feature>
<feature type="transmembrane region" description="Helical" evidence="6">
    <location>
        <begin position="170"/>
        <end position="195"/>
    </location>
</feature>
<dbReference type="SUPFAM" id="SSF109755">
    <property type="entry name" value="PhoU-like"/>
    <property type="match status" value="1"/>
</dbReference>
<dbReference type="NCBIfam" id="TIGR00704">
    <property type="entry name" value="NaPi_cotrn_rel"/>
    <property type="match status" value="1"/>
</dbReference>
<accession>D5ECA5</accession>
<evidence type="ECO:0000256" key="3">
    <source>
        <dbReference type="ARBA" id="ARBA00022692"/>
    </source>
</evidence>
<keyword evidence="2" id="KW-1003">Cell membrane</keyword>
<reference evidence="8 9" key="1">
    <citation type="journal article" date="2010" name="Stand. Genomic Sci.">
        <title>Complete genome sequence of Aminobacterium colombiense type strain (ALA-1).</title>
        <authorList>
            <person name="Chertkov O."/>
            <person name="Sikorski J."/>
            <person name="Brambilla E."/>
            <person name="Lapidus A."/>
            <person name="Copeland A."/>
            <person name="Glavina Del Rio T."/>
            <person name="Nolan M."/>
            <person name="Lucas S."/>
            <person name="Tice H."/>
            <person name="Cheng J.F."/>
            <person name="Han C."/>
            <person name="Detter J.C."/>
            <person name="Bruce D."/>
            <person name="Tapia R."/>
            <person name="Goodwin L."/>
            <person name="Pitluck S."/>
            <person name="Liolios K."/>
            <person name="Ivanova N."/>
            <person name="Mavromatis K."/>
            <person name="Ovchinnikova G."/>
            <person name="Pati A."/>
            <person name="Chen A."/>
            <person name="Palaniappan K."/>
            <person name="Land M."/>
            <person name="Hauser L."/>
            <person name="Chang Y.J."/>
            <person name="Jeffries C.D."/>
            <person name="Spring S."/>
            <person name="Rohde M."/>
            <person name="Goker M."/>
            <person name="Bristow J."/>
            <person name="Eisen J.A."/>
            <person name="Markowitz V."/>
            <person name="Hugenholtz P."/>
            <person name="Kyrpides N.C."/>
            <person name="Klenk H.P."/>
        </authorList>
    </citation>
    <scope>NUCLEOTIDE SEQUENCE [LARGE SCALE GENOMIC DNA]</scope>
    <source>
        <strain evidence="9">DSM 12261 / ALA-1</strain>
    </source>
</reference>
<dbReference type="HOGENOM" id="CLU_025623_0_1_0"/>
<gene>
    <name evidence="8" type="ordered locus">Amico_0038</name>
</gene>
<dbReference type="STRING" id="572547.Amico_0038"/>
<feature type="transmembrane region" description="Helical" evidence="6">
    <location>
        <begin position="109"/>
        <end position="125"/>
    </location>
</feature>
<dbReference type="GO" id="GO:0005886">
    <property type="term" value="C:plasma membrane"/>
    <property type="evidence" value="ECO:0007669"/>
    <property type="project" value="UniProtKB-SubCell"/>
</dbReference>
<dbReference type="RefSeq" id="WP_013047453.1">
    <property type="nucleotide sequence ID" value="NC_014011.1"/>
</dbReference>